<comment type="caution">
    <text evidence="4">The sequence shown here is derived from an EMBL/GenBank/DDBJ whole genome shotgun (WGS) entry which is preliminary data.</text>
</comment>
<dbReference type="Proteomes" id="UP000737391">
    <property type="component" value="Unassembled WGS sequence"/>
</dbReference>
<reference evidence="4" key="1">
    <citation type="submission" date="2020-01" db="EMBL/GenBank/DDBJ databases">
        <title>Identification and distribution of gene clusters putatively required for synthesis of sphingolipid metabolism inhibitors in phylogenetically diverse species of the filamentous fungus Fusarium.</title>
        <authorList>
            <person name="Kim H.-S."/>
            <person name="Busman M."/>
            <person name="Brown D.W."/>
            <person name="Divon H."/>
            <person name="Uhlig S."/>
            <person name="Proctor R.H."/>
        </authorList>
    </citation>
    <scope>NUCLEOTIDE SEQUENCE</scope>
    <source>
        <strain evidence="4">NRRL 31653</strain>
    </source>
</reference>
<feature type="compositionally biased region" description="Polar residues" evidence="1">
    <location>
        <begin position="180"/>
        <end position="189"/>
    </location>
</feature>
<evidence type="ECO:0000313" key="4">
    <source>
        <dbReference type="EMBL" id="KAF4473816.1"/>
    </source>
</evidence>
<dbReference type="Pfam" id="PF05630">
    <property type="entry name" value="NPP1"/>
    <property type="match status" value="1"/>
</dbReference>
<dbReference type="InterPro" id="IPR010259">
    <property type="entry name" value="S8pro/Inhibitor_I9"/>
</dbReference>
<evidence type="ECO:0000256" key="1">
    <source>
        <dbReference type="SAM" id="MobiDB-lite"/>
    </source>
</evidence>
<proteinExistence type="predicted"/>
<dbReference type="AlphaFoldDB" id="A0A9P5AX51"/>
<gene>
    <name evidence="4" type="ORF">FAGAP_12852</name>
</gene>
<accession>A0A9P5AX51</accession>
<feature type="chain" id="PRO_5040230409" evidence="2">
    <location>
        <begin position="18"/>
        <end position="231"/>
    </location>
</feature>
<feature type="region of interest" description="Disordered" evidence="1">
    <location>
        <begin position="89"/>
        <end position="117"/>
    </location>
</feature>
<evidence type="ECO:0000256" key="2">
    <source>
        <dbReference type="SAM" id="SignalP"/>
    </source>
</evidence>
<keyword evidence="5" id="KW-1185">Reference proteome</keyword>
<evidence type="ECO:0000313" key="5">
    <source>
        <dbReference type="Proteomes" id="UP000737391"/>
    </source>
</evidence>
<evidence type="ECO:0000259" key="3">
    <source>
        <dbReference type="Pfam" id="PF05922"/>
    </source>
</evidence>
<dbReference type="Pfam" id="PF05922">
    <property type="entry name" value="Inhibitor_I9"/>
    <property type="match status" value="1"/>
</dbReference>
<feature type="signal peptide" evidence="2">
    <location>
        <begin position="1"/>
        <end position="17"/>
    </location>
</feature>
<feature type="domain" description="Inhibitor I9" evidence="3">
    <location>
        <begin position="31"/>
        <end position="89"/>
    </location>
</feature>
<dbReference type="OrthoDB" id="5082560at2759"/>
<name>A0A9P5AX51_9HYPO</name>
<feature type="region of interest" description="Disordered" evidence="1">
    <location>
        <begin position="158"/>
        <end position="194"/>
    </location>
</feature>
<dbReference type="EMBL" id="LUFC02001473">
    <property type="protein sequence ID" value="KAF4473816.1"/>
    <property type="molecule type" value="Genomic_DNA"/>
</dbReference>
<keyword evidence="2" id="KW-0732">Signal</keyword>
<dbReference type="InterPro" id="IPR008701">
    <property type="entry name" value="NPP1"/>
</dbReference>
<organism evidence="4 5">
    <name type="scientific">Fusarium agapanthi</name>
    <dbReference type="NCBI Taxonomy" id="1803897"/>
    <lineage>
        <taxon>Eukaryota</taxon>
        <taxon>Fungi</taxon>
        <taxon>Dikarya</taxon>
        <taxon>Ascomycota</taxon>
        <taxon>Pezizomycotina</taxon>
        <taxon>Sordariomycetes</taxon>
        <taxon>Hypocreomycetidae</taxon>
        <taxon>Hypocreales</taxon>
        <taxon>Nectriaceae</taxon>
        <taxon>Fusarium</taxon>
        <taxon>Fusarium fujikuroi species complex</taxon>
    </lineage>
</organism>
<protein>
    <submittedName>
        <fullName evidence="4">NPP1 domain</fullName>
    </submittedName>
</protein>
<sequence>MLYKTVASLGIVTIALALPTDRDTKGLVASKFIITLKPTANVDLDLHARWVSEVHGQALAHRGVESGGIDTTFSFPGFKGYSGSFDEDTTNGTGLRTDAASGHGDYKKTKNPQRSGNNVMAEYFTSLGKNHELPFKTSPGRTYWIYDWAAMTPAARQGLITGPSSDPQKPWGSANVPSLMPTSATTSTRPGPAKRKVQWTFLVTQKNHLRRKQHIRWWMMRRDETVNRRTV</sequence>
<dbReference type="SUPFAM" id="SSF54897">
    <property type="entry name" value="Protease propeptides/inhibitors"/>
    <property type="match status" value="1"/>
</dbReference>